<sequence length="61" mass="6567">MIFQQSSFRAGTLTASLPTVVVAKPLMGAVLGMVVLGETLDTTGPGLSWWPLAWSWCSSRR</sequence>
<evidence type="ECO:0000313" key="1">
    <source>
        <dbReference type="EMBL" id="EUA88171.1"/>
    </source>
</evidence>
<gene>
    <name evidence="1" type="ORF">I551_5362</name>
</gene>
<protein>
    <submittedName>
        <fullName evidence="1">Dehydrogenase domain protein</fullName>
    </submittedName>
</protein>
<comment type="caution">
    <text evidence="1">The sequence shown here is derived from an EMBL/GenBank/DDBJ whole genome shotgun (WGS) entry which is preliminary data.</text>
</comment>
<name>A0ABN0QTX9_MYCUL</name>
<proteinExistence type="predicted"/>
<keyword evidence="2" id="KW-1185">Reference proteome</keyword>
<dbReference type="EMBL" id="JAOL01000147">
    <property type="protein sequence ID" value="EUA88171.1"/>
    <property type="molecule type" value="Genomic_DNA"/>
</dbReference>
<dbReference type="NCBIfam" id="NF038012">
    <property type="entry name" value="DMT_1"/>
    <property type="match status" value="1"/>
</dbReference>
<dbReference type="Proteomes" id="UP000020681">
    <property type="component" value="Unassembled WGS sequence"/>
</dbReference>
<accession>A0ABN0QTX9</accession>
<reference evidence="1 2" key="1">
    <citation type="submission" date="2014-01" db="EMBL/GenBank/DDBJ databases">
        <authorList>
            <person name="Dobos K."/>
            <person name="Lenaerts A."/>
            <person name="Ordway D."/>
            <person name="DeGroote M.A."/>
            <person name="Parker T."/>
            <person name="Sizemore C."/>
            <person name="Tallon L.J."/>
            <person name="Sadzewicz L.K."/>
            <person name="Sengamalay N."/>
            <person name="Fraser C.M."/>
            <person name="Hine E."/>
            <person name="Shefchek K.A."/>
            <person name="Das S.P."/>
            <person name="Tettelin H."/>
        </authorList>
    </citation>
    <scope>NUCLEOTIDE SEQUENCE [LARGE SCALE GENOMIC DNA]</scope>
    <source>
        <strain evidence="1 2">Harvey</strain>
    </source>
</reference>
<evidence type="ECO:0000313" key="2">
    <source>
        <dbReference type="Proteomes" id="UP000020681"/>
    </source>
</evidence>
<organism evidence="1 2">
    <name type="scientific">Mycobacterium ulcerans str. Harvey</name>
    <dbReference type="NCBI Taxonomy" id="1299332"/>
    <lineage>
        <taxon>Bacteria</taxon>
        <taxon>Bacillati</taxon>
        <taxon>Actinomycetota</taxon>
        <taxon>Actinomycetes</taxon>
        <taxon>Mycobacteriales</taxon>
        <taxon>Mycobacteriaceae</taxon>
        <taxon>Mycobacterium</taxon>
        <taxon>Mycobacterium ulcerans group</taxon>
    </lineage>
</organism>